<evidence type="ECO:0000256" key="3">
    <source>
        <dbReference type="ARBA" id="ARBA00022898"/>
    </source>
</evidence>
<dbReference type="SUPFAM" id="SSF53383">
    <property type="entry name" value="PLP-dependent transferases"/>
    <property type="match status" value="1"/>
</dbReference>
<evidence type="ECO:0000259" key="5">
    <source>
        <dbReference type="Pfam" id="PF01212"/>
    </source>
</evidence>
<evidence type="ECO:0000256" key="1">
    <source>
        <dbReference type="ARBA" id="ARBA00001933"/>
    </source>
</evidence>
<name>A0A395M3V8_9BACT</name>
<dbReference type="InterPro" id="IPR001597">
    <property type="entry name" value="ArAA_b-elim_lyase/Thr_aldolase"/>
</dbReference>
<dbReference type="NCBIfam" id="NF041359">
    <property type="entry name" value="GntG_guanitoxin"/>
    <property type="match status" value="1"/>
</dbReference>
<proteinExistence type="inferred from homology"/>
<keyword evidence="3" id="KW-0663">Pyridoxal phosphate</keyword>
<evidence type="ECO:0000313" key="7">
    <source>
        <dbReference type="Proteomes" id="UP000266389"/>
    </source>
</evidence>
<evidence type="ECO:0000313" key="6">
    <source>
        <dbReference type="EMBL" id="RFM25473.1"/>
    </source>
</evidence>
<dbReference type="InterPro" id="IPR015424">
    <property type="entry name" value="PyrdxlP-dep_Trfase"/>
</dbReference>
<evidence type="ECO:0000256" key="4">
    <source>
        <dbReference type="PIRSR" id="PIRSR017617-1"/>
    </source>
</evidence>
<feature type="modified residue" description="N6-(pyridoxal phosphate)lysine" evidence="4">
    <location>
        <position position="140"/>
    </location>
</feature>
<dbReference type="GO" id="GO:0006567">
    <property type="term" value="P:L-threonine catabolic process"/>
    <property type="evidence" value="ECO:0007669"/>
    <property type="project" value="TreeGrafter"/>
</dbReference>
<dbReference type="GO" id="GO:0005829">
    <property type="term" value="C:cytosol"/>
    <property type="evidence" value="ECO:0007669"/>
    <property type="project" value="TreeGrafter"/>
</dbReference>
<protein>
    <submittedName>
        <fullName evidence="6">Low specificity L-threonine aldolase</fullName>
    </submittedName>
</protein>
<dbReference type="PANTHER" id="PTHR48097">
    <property type="entry name" value="L-THREONINE ALDOLASE-RELATED"/>
    <property type="match status" value="1"/>
</dbReference>
<dbReference type="InterPro" id="IPR015422">
    <property type="entry name" value="PyrdxlP-dep_Trfase_small"/>
</dbReference>
<dbReference type="EMBL" id="PHFL01000001">
    <property type="protein sequence ID" value="RFM25473.1"/>
    <property type="molecule type" value="Genomic_DNA"/>
</dbReference>
<dbReference type="Proteomes" id="UP000266389">
    <property type="component" value="Unassembled WGS sequence"/>
</dbReference>
<comment type="cofactor">
    <cofactor evidence="1">
        <name>pyridoxal 5'-phosphate</name>
        <dbReference type="ChEBI" id="CHEBI:597326"/>
    </cofactor>
</comment>
<comment type="similarity">
    <text evidence="2">Belongs to the threonine aldolase family.</text>
</comment>
<dbReference type="AlphaFoldDB" id="A0A395M3V8"/>
<dbReference type="GO" id="GO:0008732">
    <property type="term" value="F:L-allo-threonine aldolase activity"/>
    <property type="evidence" value="ECO:0007669"/>
    <property type="project" value="TreeGrafter"/>
</dbReference>
<reference evidence="6 7" key="1">
    <citation type="journal article" date="2011" name="ISME J.">
        <title>Community ecology of hot spring cyanobacterial mats: predominant populations and their functional potential.</title>
        <authorList>
            <person name="Klatt C.G."/>
            <person name="Wood J.M."/>
            <person name="Rusch D.B."/>
            <person name="Bateson M.M."/>
            <person name="Hamamura N."/>
            <person name="Heidelberg J.F."/>
            <person name="Grossman A.R."/>
            <person name="Bhaya D."/>
            <person name="Cohan F.M."/>
            <person name="Kuhl M."/>
            <person name="Bryant D.A."/>
            <person name="Ward D.M."/>
        </authorList>
    </citation>
    <scope>NUCLEOTIDE SEQUENCE [LARGE SCALE GENOMIC DNA]</scope>
    <source>
        <strain evidence="6">OS</strain>
    </source>
</reference>
<evidence type="ECO:0000256" key="2">
    <source>
        <dbReference type="ARBA" id="ARBA00006966"/>
    </source>
</evidence>
<dbReference type="Gene3D" id="3.40.640.10">
    <property type="entry name" value="Type I PLP-dependent aspartate aminotransferase-like (Major domain)"/>
    <property type="match status" value="1"/>
</dbReference>
<dbReference type="GO" id="GO:0006545">
    <property type="term" value="P:glycine biosynthetic process"/>
    <property type="evidence" value="ECO:0007669"/>
    <property type="project" value="TreeGrafter"/>
</dbReference>
<organism evidence="6 7">
    <name type="scientific">Candidatus Thermochlorobacter aerophilus</name>
    <dbReference type="NCBI Taxonomy" id="1868324"/>
    <lineage>
        <taxon>Bacteria</taxon>
        <taxon>Pseudomonadati</taxon>
        <taxon>Chlorobiota</taxon>
        <taxon>Chlorobiia</taxon>
        <taxon>Chlorobiales</taxon>
        <taxon>Candidatus Thermochlorobacteriaceae</taxon>
        <taxon>Candidatus Thermochlorobacter</taxon>
    </lineage>
</organism>
<gene>
    <name evidence="6" type="ORF">D0433_00120</name>
</gene>
<dbReference type="InterPro" id="IPR023603">
    <property type="entry name" value="Low_specificity_L-TA-like"/>
</dbReference>
<dbReference type="PANTHER" id="PTHR48097:SF9">
    <property type="entry name" value="L-THREONINE ALDOLASE"/>
    <property type="match status" value="1"/>
</dbReference>
<sequence length="283" mass="31176">MANQLAIKVSTQEGDEVICETGAHIANYETAAPAMLSRVQLKTLDGINGVLSAEQIQDAIRPSADWYPRTSLVALENTHNRAGGIIYPIHEIERIAEVCQSRGLRLHLDGARLWNACLATGIAPKAYAKYFDTVSVCFSKGLGAPIGSMLLGTKADIQKARRYRKMWGGGMRQTGVIATMAKFALEKNYVHLAPSHKHALELAKAFCANPNFRVDLNLVKTNIVSVDVSPSGWSEMEVVAWFKQHGVLISSIKKNFIRLVTHFGVSEKEIQLTCELIKPFKSQ</sequence>
<comment type="caution">
    <text evidence="6">The sequence shown here is derived from an EMBL/GenBank/DDBJ whole genome shotgun (WGS) entry which is preliminary data.</text>
</comment>
<dbReference type="InterPro" id="IPR015421">
    <property type="entry name" value="PyrdxlP-dep_Trfase_major"/>
</dbReference>
<dbReference type="PIRSF" id="PIRSF017617">
    <property type="entry name" value="Thr_aldolase"/>
    <property type="match status" value="1"/>
</dbReference>
<accession>A0A395M3V8</accession>
<feature type="domain" description="Aromatic amino acid beta-eliminating lyase/threonine aldolase" evidence="5">
    <location>
        <begin position="1"/>
        <end position="227"/>
    </location>
</feature>
<dbReference type="Gene3D" id="3.90.1150.10">
    <property type="entry name" value="Aspartate Aminotransferase, domain 1"/>
    <property type="match status" value="1"/>
</dbReference>
<dbReference type="Pfam" id="PF01212">
    <property type="entry name" value="Beta_elim_lyase"/>
    <property type="match status" value="1"/>
</dbReference>